<dbReference type="PANTHER" id="PTHR21192:SF2">
    <property type="entry name" value="NADH DEHYDROGENASE [UBIQUINONE] 1 ALPHA SUBCOMPLEX ASSEMBLY FACTOR 3"/>
    <property type="match status" value="1"/>
</dbReference>
<dbReference type="AlphaFoldDB" id="A0A1B6MFV0"/>
<dbReference type="SUPFAM" id="SSF64076">
    <property type="entry name" value="MTH938-like"/>
    <property type="match status" value="1"/>
</dbReference>
<dbReference type="InterPro" id="IPR007523">
    <property type="entry name" value="NDUFAF3/AAMDC"/>
</dbReference>
<dbReference type="EMBL" id="GEBQ01005202">
    <property type="protein sequence ID" value="JAT34775.1"/>
    <property type="molecule type" value="Transcribed_RNA"/>
</dbReference>
<dbReference type="Gene3D" id="3.40.1230.10">
    <property type="entry name" value="MTH938-like"/>
    <property type="match status" value="1"/>
</dbReference>
<proteinExistence type="predicted"/>
<dbReference type="Pfam" id="PF04430">
    <property type="entry name" value="DUF498"/>
    <property type="match status" value="1"/>
</dbReference>
<protein>
    <recommendedName>
        <fullName evidence="3">NADH dehydrogenase [ubiquinone] 1 alpha subcomplex assembly factor 3</fullName>
    </recommendedName>
</protein>
<dbReference type="PANTHER" id="PTHR21192">
    <property type="entry name" value="NUCLEAR PROTEIN E3-3"/>
    <property type="match status" value="1"/>
</dbReference>
<dbReference type="GO" id="GO:0005743">
    <property type="term" value="C:mitochondrial inner membrane"/>
    <property type="evidence" value="ECO:0007669"/>
    <property type="project" value="TreeGrafter"/>
</dbReference>
<dbReference type="EMBL" id="GEBQ01010098">
    <property type="protein sequence ID" value="JAT29879.1"/>
    <property type="molecule type" value="Transcribed_RNA"/>
</dbReference>
<name>A0A1B6MFV0_9HEMI</name>
<dbReference type="InterPro" id="IPR036748">
    <property type="entry name" value="MTH938-like_sf"/>
</dbReference>
<gene>
    <name evidence="2" type="ORF">g.15991</name>
    <name evidence="1" type="ORF">g.15992</name>
</gene>
<reference evidence="2" key="1">
    <citation type="submission" date="2015-11" db="EMBL/GenBank/DDBJ databases">
        <title>De novo transcriptome assembly of four potential Pierce s Disease insect vectors from Arizona vineyards.</title>
        <authorList>
            <person name="Tassone E.E."/>
        </authorList>
    </citation>
    <scope>NUCLEOTIDE SEQUENCE</scope>
</reference>
<organism evidence="2">
    <name type="scientific">Graphocephala atropunctata</name>
    <dbReference type="NCBI Taxonomy" id="36148"/>
    <lineage>
        <taxon>Eukaryota</taxon>
        <taxon>Metazoa</taxon>
        <taxon>Ecdysozoa</taxon>
        <taxon>Arthropoda</taxon>
        <taxon>Hexapoda</taxon>
        <taxon>Insecta</taxon>
        <taxon>Pterygota</taxon>
        <taxon>Neoptera</taxon>
        <taxon>Paraneoptera</taxon>
        <taxon>Hemiptera</taxon>
        <taxon>Auchenorrhyncha</taxon>
        <taxon>Membracoidea</taxon>
        <taxon>Cicadellidae</taxon>
        <taxon>Cicadellinae</taxon>
        <taxon>Cicadellini</taxon>
        <taxon>Graphocephala</taxon>
    </lineage>
</organism>
<evidence type="ECO:0000313" key="2">
    <source>
        <dbReference type="EMBL" id="JAT34775.1"/>
    </source>
</evidence>
<evidence type="ECO:0000313" key="1">
    <source>
        <dbReference type="EMBL" id="JAT29879.1"/>
    </source>
</evidence>
<evidence type="ECO:0008006" key="3">
    <source>
        <dbReference type="Google" id="ProtNLM"/>
    </source>
</evidence>
<dbReference type="GO" id="GO:0032981">
    <property type="term" value="P:mitochondrial respiratory chain complex I assembly"/>
    <property type="evidence" value="ECO:0007669"/>
    <property type="project" value="TreeGrafter"/>
</dbReference>
<sequence>MASVKNICTFSLRHVNRCGDAFKKQIRNFSVSYPRVAAYEGDGKTTVSVLNNEDGAAMMINSYSLLGFRLNNGLFLVGPVAMFPRTVLSWNVRDDYDVNVKSLSLFLHLAPKLDVLVIGLSDARNQKLLMSLRKEVHEMMSGWKPDRKINIEVLPTEKAVTTFNFLNAEKRFVGAALIPPTHYTPTLDDEFRTAYLNKKNEDKNDDILLGS</sequence>
<accession>A0A1B6MFV0</accession>